<accession>A0A126T0S2</accession>
<evidence type="ECO:0000259" key="1">
    <source>
        <dbReference type="Pfam" id="PF12973"/>
    </source>
</evidence>
<evidence type="ECO:0000313" key="2">
    <source>
        <dbReference type="EMBL" id="AMK75688.1"/>
    </source>
</evidence>
<dbReference type="Pfam" id="PF12973">
    <property type="entry name" value="Cupin_7"/>
    <property type="match status" value="1"/>
</dbReference>
<dbReference type="RefSeq" id="WP_036274862.1">
    <property type="nucleotide sequence ID" value="NZ_CP014476.1"/>
</dbReference>
<dbReference type="OrthoDB" id="7843074at2"/>
<protein>
    <submittedName>
        <fullName evidence="2">Regulator</fullName>
    </submittedName>
</protein>
<dbReference type="KEGG" id="mdn:JT25_004185"/>
<name>A0A126T0S2_9GAMM</name>
<dbReference type="EMBL" id="CP014476">
    <property type="protein sequence ID" value="AMK75688.1"/>
    <property type="molecule type" value="Genomic_DNA"/>
</dbReference>
<evidence type="ECO:0000313" key="3">
    <source>
        <dbReference type="Proteomes" id="UP000030512"/>
    </source>
</evidence>
<keyword evidence="3" id="KW-1185">Reference proteome</keyword>
<dbReference type="InterPro" id="IPR011051">
    <property type="entry name" value="RmlC_Cupin_sf"/>
</dbReference>
<feature type="domain" description="ChrR-like cupin" evidence="1">
    <location>
        <begin position="8"/>
        <end position="96"/>
    </location>
</feature>
<dbReference type="InterPro" id="IPR025979">
    <property type="entry name" value="ChrR-like_cupin_dom"/>
</dbReference>
<dbReference type="STRING" id="1538553.JT25_004185"/>
<dbReference type="Gene3D" id="2.60.120.10">
    <property type="entry name" value="Jelly Rolls"/>
    <property type="match status" value="1"/>
</dbReference>
<dbReference type="Proteomes" id="UP000030512">
    <property type="component" value="Chromosome"/>
</dbReference>
<dbReference type="SUPFAM" id="SSF51182">
    <property type="entry name" value="RmlC-like cupins"/>
    <property type="match status" value="1"/>
</dbReference>
<sequence>MNAYLFDDRRIDWQILDGFQHLQYFILNIDTDSNIIDVLFKFAAGQQIVLHRHKAPNHIFVVQGEHRIYHADGALKEIRPVGSYTLSPASDEPHREGGGEIDVILLFSIRGGTGVLYEILDDDANPIGSLSITDFVALHKAQSGQTG</sequence>
<proteinExistence type="predicted"/>
<dbReference type="InterPro" id="IPR014710">
    <property type="entry name" value="RmlC-like_jellyroll"/>
</dbReference>
<reference evidence="2 3" key="1">
    <citation type="journal article" date="2015" name="Environ. Microbiol.">
        <title>Methane oxidation coupled to nitrate reduction under hypoxia by the Gammaproteobacterium Methylomonas denitrificans, sp. nov. type strain FJG1.</title>
        <authorList>
            <person name="Kits K.D."/>
            <person name="Klotz M.G."/>
            <person name="Stein L.Y."/>
        </authorList>
    </citation>
    <scope>NUCLEOTIDE SEQUENCE [LARGE SCALE GENOMIC DNA]</scope>
    <source>
        <strain evidence="2 3">FJG1</strain>
    </source>
</reference>
<dbReference type="AlphaFoldDB" id="A0A126T0S2"/>
<organism evidence="2 3">
    <name type="scientific">Methylomonas denitrificans</name>
    <dbReference type="NCBI Taxonomy" id="1538553"/>
    <lineage>
        <taxon>Bacteria</taxon>
        <taxon>Pseudomonadati</taxon>
        <taxon>Pseudomonadota</taxon>
        <taxon>Gammaproteobacteria</taxon>
        <taxon>Methylococcales</taxon>
        <taxon>Methylococcaceae</taxon>
        <taxon>Methylomonas</taxon>
    </lineage>
</organism>
<gene>
    <name evidence="2" type="ORF">JT25_004185</name>
</gene>